<feature type="compositionally biased region" description="Pro residues" evidence="7">
    <location>
        <begin position="1"/>
        <end position="10"/>
    </location>
</feature>
<keyword evidence="6" id="KW-0800">Toxin</keyword>
<keyword evidence="3 6" id="KW-0479">Metal-binding</keyword>
<comment type="caution">
    <text evidence="9">The sequence shown here is derived from an EMBL/GenBank/DDBJ whole genome shotgun (WGS) entry which is preliminary data.</text>
</comment>
<evidence type="ECO:0000256" key="5">
    <source>
        <dbReference type="ARBA" id="ARBA00022842"/>
    </source>
</evidence>
<feature type="region of interest" description="Disordered" evidence="7">
    <location>
        <begin position="1"/>
        <end position="37"/>
    </location>
</feature>
<evidence type="ECO:0000256" key="2">
    <source>
        <dbReference type="ARBA" id="ARBA00022722"/>
    </source>
</evidence>
<dbReference type="InterPro" id="IPR044153">
    <property type="entry name" value="PIN_Pae0151-like"/>
</dbReference>
<protein>
    <recommendedName>
        <fullName evidence="6">Ribonuclease VapC</fullName>
        <shortName evidence="6">RNase VapC</shortName>
        <ecNumber evidence="6">3.1.-.-</ecNumber>
    </recommendedName>
    <alternativeName>
        <fullName evidence="6">Toxin VapC</fullName>
    </alternativeName>
</protein>
<dbReference type="HAMAP" id="MF_00265">
    <property type="entry name" value="VapC_Nob1"/>
    <property type="match status" value="1"/>
</dbReference>
<keyword evidence="10" id="KW-1185">Reference proteome</keyword>
<feature type="binding site" evidence="6">
    <location>
        <position position="142"/>
    </location>
    <ligand>
        <name>Mg(2+)</name>
        <dbReference type="ChEBI" id="CHEBI:18420"/>
    </ligand>
</feature>
<keyword evidence="4 6" id="KW-0378">Hydrolase</keyword>
<dbReference type="PANTHER" id="PTHR35901">
    <property type="entry name" value="RIBONUCLEASE VAPC3"/>
    <property type="match status" value="1"/>
</dbReference>
<dbReference type="EC" id="3.1.-.-" evidence="6"/>
<evidence type="ECO:0000313" key="9">
    <source>
        <dbReference type="EMBL" id="MBK1656697.1"/>
    </source>
</evidence>
<feature type="binding site" evidence="6">
    <location>
        <position position="46"/>
    </location>
    <ligand>
        <name>Mg(2+)</name>
        <dbReference type="ChEBI" id="CHEBI:18420"/>
    </ligand>
</feature>
<organism evidence="9 10">
    <name type="scientific">Paracraurococcus ruber</name>
    <dbReference type="NCBI Taxonomy" id="77675"/>
    <lineage>
        <taxon>Bacteria</taxon>
        <taxon>Pseudomonadati</taxon>
        <taxon>Pseudomonadota</taxon>
        <taxon>Alphaproteobacteria</taxon>
        <taxon>Acetobacterales</taxon>
        <taxon>Roseomonadaceae</taxon>
        <taxon>Paracraurococcus</taxon>
    </lineage>
</organism>
<comment type="similarity">
    <text evidence="6">Belongs to the PINc/VapC protein family.</text>
</comment>
<evidence type="ECO:0000313" key="10">
    <source>
        <dbReference type="Proteomes" id="UP000697995"/>
    </source>
</evidence>
<evidence type="ECO:0000256" key="3">
    <source>
        <dbReference type="ARBA" id="ARBA00022723"/>
    </source>
</evidence>
<dbReference type="Pfam" id="PF01850">
    <property type="entry name" value="PIN"/>
    <property type="match status" value="1"/>
</dbReference>
<reference evidence="9 10" key="1">
    <citation type="journal article" date="2020" name="Microorganisms">
        <title>Osmotic Adaptation and Compatible Solute Biosynthesis of Phototrophic Bacteria as Revealed from Genome Analyses.</title>
        <authorList>
            <person name="Imhoff J.F."/>
            <person name="Rahn T."/>
            <person name="Kunzel S."/>
            <person name="Keller A."/>
            <person name="Neulinger S.C."/>
        </authorList>
    </citation>
    <scope>NUCLEOTIDE SEQUENCE [LARGE SCALE GENOMIC DNA]</scope>
    <source>
        <strain evidence="9 10">DSM 15382</strain>
    </source>
</reference>
<keyword evidence="5 6" id="KW-0460">Magnesium</keyword>
<sequence length="177" mass="18724">MRRRPSPPSSPSGKRCGRRARRSPGRRSAAGSKTGGADAMPGVVLDASFALAFMLPDEAQPLPGEALAGAAVLGLTVPELWWIEVGHAALQAVRHGRMTEAERRDGLARLARLPIETDAEGRLFAWTATTALAERHRLSLYDATYLELALRLGAALATLDAALRRAAAAEGVALQPA</sequence>
<dbReference type="InterPro" id="IPR029060">
    <property type="entry name" value="PIN-like_dom_sf"/>
</dbReference>
<evidence type="ECO:0000259" key="8">
    <source>
        <dbReference type="Pfam" id="PF01850"/>
    </source>
</evidence>
<gene>
    <name evidence="6" type="primary">vapC</name>
    <name evidence="9" type="ORF">CKO45_00445</name>
</gene>
<dbReference type="EMBL" id="NRSG01000002">
    <property type="protein sequence ID" value="MBK1656697.1"/>
    <property type="molecule type" value="Genomic_DNA"/>
</dbReference>
<proteinExistence type="inferred from homology"/>
<comment type="function">
    <text evidence="6">Toxic component of a toxin-antitoxin (TA) system. An RNase.</text>
</comment>
<evidence type="ECO:0000256" key="1">
    <source>
        <dbReference type="ARBA" id="ARBA00022649"/>
    </source>
</evidence>
<feature type="domain" description="PIN" evidence="8">
    <location>
        <begin position="43"/>
        <end position="167"/>
    </location>
</feature>
<evidence type="ECO:0000256" key="6">
    <source>
        <dbReference type="HAMAP-Rule" id="MF_00265"/>
    </source>
</evidence>
<dbReference type="SUPFAM" id="SSF88723">
    <property type="entry name" value="PIN domain-like"/>
    <property type="match status" value="1"/>
</dbReference>
<comment type="cofactor">
    <cofactor evidence="6">
        <name>Mg(2+)</name>
        <dbReference type="ChEBI" id="CHEBI:18420"/>
    </cofactor>
</comment>
<dbReference type="Gene3D" id="3.40.50.1010">
    <property type="entry name" value="5'-nuclease"/>
    <property type="match status" value="1"/>
</dbReference>
<keyword evidence="1 6" id="KW-1277">Toxin-antitoxin system</keyword>
<feature type="compositionally biased region" description="Basic residues" evidence="7">
    <location>
        <begin position="15"/>
        <end position="25"/>
    </location>
</feature>
<dbReference type="PANTHER" id="PTHR35901:SF1">
    <property type="entry name" value="EXONUCLEASE VAPC9"/>
    <property type="match status" value="1"/>
</dbReference>
<keyword evidence="2 6" id="KW-0540">Nuclease</keyword>
<evidence type="ECO:0000256" key="7">
    <source>
        <dbReference type="SAM" id="MobiDB-lite"/>
    </source>
</evidence>
<dbReference type="InterPro" id="IPR002716">
    <property type="entry name" value="PIN_dom"/>
</dbReference>
<accession>A0ABS1CQH5</accession>
<name>A0ABS1CQH5_9PROT</name>
<dbReference type="Proteomes" id="UP000697995">
    <property type="component" value="Unassembled WGS sequence"/>
</dbReference>
<dbReference type="InterPro" id="IPR022907">
    <property type="entry name" value="VapC_family"/>
</dbReference>
<evidence type="ECO:0000256" key="4">
    <source>
        <dbReference type="ARBA" id="ARBA00022801"/>
    </source>
</evidence>
<dbReference type="CDD" id="cd09873">
    <property type="entry name" value="PIN_Pae0151-like"/>
    <property type="match status" value="1"/>
</dbReference>
<dbReference type="InterPro" id="IPR051619">
    <property type="entry name" value="TypeII_TA_RNase_PINc/VapC"/>
</dbReference>